<feature type="transmembrane region" description="Helical" evidence="5">
    <location>
        <begin position="99"/>
        <end position="118"/>
    </location>
</feature>
<reference evidence="6 7" key="1">
    <citation type="journal article" date="2018" name="Gigascience">
        <title>Genomes of trombidid mites reveal novel predicted allergens and laterally-transferred genes associated with secondary metabolism.</title>
        <authorList>
            <person name="Dong X."/>
            <person name="Chaisiri K."/>
            <person name="Xia D."/>
            <person name="Armstrong S.D."/>
            <person name="Fang Y."/>
            <person name="Donnelly M.J."/>
            <person name="Kadowaki T."/>
            <person name="McGarry J.W."/>
            <person name="Darby A.C."/>
            <person name="Makepeace B.L."/>
        </authorList>
    </citation>
    <scope>NUCLEOTIDE SEQUENCE [LARGE SCALE GENOMIC DNA]</scope>
    <source>
        <strain evidence="6">UoL-UT</strain>
    </source>
</reference>
<evidence type="ECO:0000256" key="2">
    <source>
        <dbReference type="ARBA" id="ARBA00022692"/>
    </source>
</evidence>
<dbReference type="AlphaFoldDB" id="A0A443SC86"/>
<dbReference type="Pfam" id="PF13520">
    <property type="entry name" value="AA_permease_2"/>
    <property type="match status" value="1"/>
</dbReference>
<dbReference type="VEuPathDB" id="VectorBase:LDEU006923"/>
<dbReference type="InterPro" id="IPR002293">
    <property type="entry name" value="AA/rel_permease1"/>
</dbReference>
<feature type="non-terminal residue" evidence="6">
    <location>
        <position position="1"/>
    </location>
</feature>
<dbReference type="OrthoDB" id="3257095at2759"/>
<dbReference type="GO" id="GO:0015179">
    <property type="term" value="F:L-amino acid transmembrane transporter activity"/>
    <property type="evidence" value="ECO:0007669"/>
    <property type="project" value="TreeGrafter"/>
</dbReference>
<evidence type="ECO:0000256" key="5">
    <source>
        <dbReference type="SAM" id="Phobius"/>
    </source>
</evidence>
<gene>
    <name evidence="6" type="ORF">B4U80_02681</name>
</gene>
<proteinExistence type="predicted"/>
<dbReference type="EMBL" id="NCKV01004037">
    <property type="protein sequence ID" value="RWS25117.1"/>
    <property type="molecule type" value="Genomic_DNA"/>
</dbReference>
<sequence length="242" mass="27246">NYLNFVTEELEDPFRNLPRAIYISLPVVTVIYVLANIAYFAVLSSDEVLFSNAVAVSFGEKTLGTMSWTMPLSVALSTFGGLNGGIFASSRLLFVGARVGHLPSVLAMGIVSLLYLTTTKVYVLINYTSFIESLFVTLSVASLLWLRVSQPSLKRPIKFVNEQVNMALPIIFFVVCTFLVILPFYEKPLETGVGLIITLTGVPVYFCTIYWKTKPKMYRQFIDYFTQLTQKLLYCVEAEKYE</sequence>
<organism evidence="6 7">
    <name type="scientific">Leptotrombidium deliense</name>
    <dbReference type="NCBI Taxonomy" id="299467"/>
    <lineage>
        <taxon>Eukaryota</taxon>
        <taxon>Metazoa</taxon>
        <taxon>Ecdysozoa</taxon>
        <taxon>Arthropoda</taxon>
        <taxon>Chelicerata</taxon>
        <taxon>Arachnida</taxon>
        <taxon>Acari</taxon>
        <taxon>Acariformes</taxon>
        <taxon>Trombidiformes</taxon>
        <taxon>Prostigmata</taxon>
        <taxon>Anystina</taxon>
        <taxon>Parasitengona</taxon>
        <taxon>Trombiculoidea</taxon>
        <taxon>Trombiculidae</taxon>
        <taxon>Leptotrombidium</taxon>
    </lineage>
</organism>
<feature type="non-terminal residue" evidence="6">
    <location>
        <position position="242"/>
    </location>
</feature>
<dbReference type="PANTHER" id="PTHR11785:SF240">
    <property type="entry name" value="LD25378P"/>
    <property type="match status" value="1"/>
</dbReference>
<dbReference type="InterPro" id="IPR050598">
    <property type="entry name" value="AminoAcid_Transporter"/>
</dbReference>
<comment type="caution">
    <text evidence="6">The sequence shown here is derived from an EMBL/GenBank/DDBJ whole genome shotgun (WGS) entry which is preliminary data.</text>
</comment>
<dbReference type="GO" id="GO:0016020">
    <property type="term" value="C:membrane"/>
    <property type="evidence" value="ECO:0007669"/>
    <property type="project" value="UniProtKB-SubCell"/>
</dbReference>
<feature type="transmembrane region" description="Helical" evidence="5">
    <location>
        <begin position="68"/>
        <end position="87"/>
    </location>
</feature>
<evidence type="ECO:0000256" key="4">
    <source>
        <dbReference type="ARBA" id="ARBA00023136"/>
    </source>
</evidence>
<keyword evidence="3 5" id="KW-1133">Transmembrane helix</keyword>
<evidence type="ECO:0000256" key="3">
    <source>
        <dbReference type="ARBA" id="ARBA00022989"/>
    </source>
</evidence>
<dbReference type="Gene3D" id="1.20.1740.10">
    <property type="entry name" value="Amino acid/polyamine transporter I"/>
    <property type="match status" value="1"/>
</dbReference>
<evidence type="ECO:0000256" key="1">
    <source>
        <dbReference type="ARBA" id="ARBA00004141"/>
    </source>
</evidence>
<keyword evidence="7" id="KW-1185">Reference proteome</keyword>
<keyword evidence="4 5" id="KW-0472">Membrane</keyword>
<comment type="subcellular location">
    <subcellularLocation>
        <location evidence="1">Membrane</location>
        <topology evidence="1">Multi-pass membrane protein</topology>
    </subcellularLocation>
</comment>
<dbReference type="Proteomes" id="UP000288716">
    <property type="component" value="Unassembled WGS sequence"/>
</dbReference>
<feature type="transmembrane region" description="Helical" evidence="5">
    <location>
        <begin position="124"/>
        <end position="146"/>
    </location>
</feature>
<evidence type="ECO:0000313" key="6">
    <source>
        <dbReference type="EMBL" id="RWS25117.1"/>
    </source>
</evidence>
<keyword evidence="2 5" id="KW-0812">Transmembrane</keyword>
<name>A0A443SC86_9ACAR</name>
<protein>
    <submittedName>
        <fullName evidence="6">Large neutral amino acids transporter small subunit 2-like protein</fullName>
    </submittedName>
</protein>
<accession>A0A443SC86</accession>
<feature type="transmembrane region" description="Helical" evidence="5">
    <location>
        <begin position="166"/>
        <end position="185"/>
    </location>
</feature>
<dbReference type="PANTHER" id="PTHR11785">
    <property type="entry name" value="AMINO ACID TRANSPORTER"/>
    <property type="match status" value="1"/>
</dbReference>
<feature type="transmembrane region" description="Helical" evidence="5">
    <location>
        <begin position="191"/>
        <end position="211"/>
    </location>
</feature>
<evidence type="ECO:0000313" key="7">
    <source>
        <dbReference type="Proteomes" id="UP000288716"/>
    </source>
</evidence>
<feature type="transmembrane region" description="Helical" evidence="5">
    <location>
        <begin position="20"/>
        <end position="42"/>
    </location>
</feature>
<dbReference type="STRING" id="299467.A0A443SC86"/>